<gene>
    <name evidence="11" type="ORF">C3B51_14860</name>
</gene>
<dbReference type="InterPro" id="IPR035906">
    <property type="entry name" value="MetI-like_sf"/>
</dbReference>
<evidence type="ECO:0000256" key="1">
    <source>
        <dbReference type="ARBA" id="ARBA00004651"/>
    </source>
</evidence>
<feature type="transmembrane region" description="Helical" evidence="9">
    <location>
        <begin position="144"/>
        <end position="165"/>
    </location>
</feature>
<dbReference type="SUPFAM" id="SSF161098">
    <property type="entry name" value="MetI-like"/>
    <property type="match status" value="1"/>
</dbReference>
<evidence type="ECO:0000256" key="5">
    <source>
        <dbReference type="ARBA" id="ARBA00022592"/>
    </source>
</evidence>
<dbReference type="PANTHER" id="PTHR30425:SF1">
    <property type="entry name" value="PHOSPHATE TRANSPORT SYSTEM PERMEASE PROTEIN PSTC"/>
    <property type="match status" value="1"/>
</dbReference>
<evidence type="ECO:0000313" key="12">
    <source>
        <dbReference type="Proteomes" id="UP000292345"/>
    </source>
</evidence>
<feature type="transmembrane region" description="Helical" evidence="9">
    <location>
        <begin position="12"/>
        <end position="36"/>
    </location>
</feature>
<feature type="transmembrane region" description="Helical" evidence="9">
    <location>
        <begin position="260"/>
        <end position="282"/>
    </location>
</feature>
<keyword evidence="4" id="KW-1003">Cell membrane</keyword>
<dbReference type="InterPro" id="IPR051124">
    <property type="entry name" value="Phosphate_Transport_Permease"/>
</dbReference>
<dbReference type="RefSeq" id="WP_130245545.1">
    <property type="nucleotide sequence ID" value="NZ_PPUZ01000039.1"/>
</dbReference>
<dbReference type="GO" id="GO:0005886">
    <property type="term" value="C:plasma membrane"/>
    <property type="evidence" value="ECO:0007669"/>
    <property type="project" value="UniProtKB-SubCell"/>
</dbReference>
<dbReference type="EMBL" id="PPUZ01000039">
    <property type="protein sequence ID" value="RZM78456.1"/>
    <property type="molecule type" value="Genomic_DNA"/>
</dbReference>
<organism evidence="11 12">
    <name type="scientific">Pseudoalteromonas rubra</name>
    <dbReference type="NCBI Taxonomy" id="43658"/>
    <lineage>
        <taxon>Bacteria</taxon>
        <taxon>Pseudomonadati</taxon>
        <taxon>Pseudomonadota</taxon>
        <taxon>Gammaproteobacteria</taxon>
        <taxon>Alteromonadales</taxon>
        <taxon>Pseudoalteromonadaceae</taxon>
        <taxon>Pseudoalteromonas</taxon>
    </lineage>
</organism>
<keyword evidence="6 9" id="KW-0812">Transmembrane</keyword>
<dbReference type="AlphaFoldDB" id="A0A4Q7E842"/>
<dbReference type="Proteomes" id="UP000292345">
    <property type="component" value="Unassembled WGS sequence"/>
</dbReference>
<dbReference type="Gene3D" id="1.10.3720.10">
    <property type="entry name" value="MetI-like"/>
    <property type="match status" value="1"/>
</dbReference>
<keyword evidence="7 9" id="KW-1133">Transmembrane helix</keyword>
<dbReference type="PANTHER" id="PTHR30425">
    <property type="entry name" value="PHOSPHATE TRANSPORT SYSTEM PERMEASE PROTEIN PST"/>
    <property type="match status" value="1"/>
</dbReference>
<comment type="subcellular location">
    <subcellularLocation>
        <location evidence="1">Cell membrane</location>
        <topology evidence="1">Multi-pass membrane protein</topology>
    </subcellularLocation>
</comment>
<dbReference type="CDD" id="cd06261">
    <property type="entry name" value="TM_PBP2"/>
    <property type="match status" value="1"/>
</dbReference>
<comment type="similarity">
    <text evidence="2">Belongs to the binding-protein-dependent transport system permease family. CysTW subfamily.</text>
</comment>
<dbReference type="GO" id="GO:0006817">
    <property type="term" value="P:phosphate ion transport"/>
    <property type="evidence" value="ECO:0007669"/>
    <property type="project" value="UniProtKB-KW"/>
</dbReference>
<keyword evidence="3" id="KW-0813">Transport</keyword>
<reference evidence="11 12" key="1">
    <citation type="submission" date="2018-01" db="EMBL/GenBank/DDBJ databases">
        <title>Co-occurrence of chitin degradation, pigmentation and bioactivity in marine Pseudoalteromonas.</title>
        <authorList>
            <person name="Paulsen S."/>
            <person name="Gram L."/>
            <person name="Machado H."/>
        </authorList>
    </citation>
    <scope>NUCLEOTIDE SEQUENCE [LARGE SCALE GENOMIC DNA]</scope>
    <source>
        <strain evidence="11 12">S1946</strain>
    </source>
</reference>
<keyword evidence="5" id="KW-0592">Phosphate transport</keyword>
<dbReference type="PROSITE" id="PS50928">
    <property type="entry name" value="ABC_TM1"/>
    <property type="match status" value="1"/>
</dbReference>
<evidence type="ECO:0000256" key="4">
    <source>
        <dbReference type="ARBA" id="ARBA00022475"/>
    </source>
</evidence>
<evidence type="ECO:0000256" key="6">
    <source>
        <dbReference type="ARBA" id="ARBA00022692"/>
    </source>
</evidence>
<evidence type="ECO:0000256" key="7">
    <source>
        <dbReference type="ARBA" id="ARBA00022989"/>
    </source>
</evidence>
<name>A0A4Q7E842_9GAMM</name>
<evidence type="ECO:0000256" key="9">
    <source>
        <dbReference type="SAM" id="Phobius"/>
    </source>
</evidence>
<dbReference type="InterPro" id="IPR000515">
    <property type="entry name" value="MetI-like"/>
</dbReference>
<evidence type="ECO:0000256" key="3">
    <source>
        <dbReference type="ARBA" id="ARBA00022448"/>
    </source>
</evidence>
<evidence type="ECO:0000313" key="11">
    <source>
        <dbReference type="EMBL" id="RZM78456.1"/>
    </source>
</evidence>
<dbReference type="GO" id="GO:0055085">
    <property type="term" value="P:transmembrane transport"/>
    <property type="evidence" value="ECO:0007669"/>
    <property type="project" value="InterPro"/>
</dbReference>
<protein>
    <submittedName>
        <fullName evidence="11">Phosphate ABC transporter permease subunit PstC</fullName>
    </submittedName>
</protein>
<evidence type="ECO:0000256" key="2">
    <source>
        <dbReference type="ARBA" id="ARBA00007069"/>
    </source>
</evidence>
<feature type="domain" description="ABC transmembrane type-1" evidence="10">
    <location>
        <begin position="72"/>
        <end position="279"/>
    </location>
</feature>
<evidence type="ECO:0000256" key="8">
    <source>
        <dbReference type="ARBA" id="ARBA00023136"/>
    </source>
</evidence>
<sequence length="289" mass="31694">MMFVVRAKVYTVTWYAWMFIAVICIAVSVGLIFSLLANNSMLAIGNIGIKQLMSFEQGWFPLDGELSLVPMLMGSIWVSVGAMALAVPLCLLVAIYIVFYLPNKIQPVVHLFIVVVAALPSVFYGFWGMIYIVPYINQIKSPGASLFAGQIVLAMMVSPMLIALFKSQLETVRKKHQQQVSALGIAEYSAIWPLYVTNQLPAIFSLSILGFGRVIGETMVVTMVTGNVVAVPDSIFEPVRTLTANIALEMAYAVDEHRSALFFSGFILLVLIVFLSVARLTLARVGDAQ</sequence>
<feature type="transmembrane region" description="Helical" evidence="9">
    <location>
        <begin position="76"/>
        <end position="101"/>
    </location>
</feature>
<evidence type="ECO:0000259" key="10">
    <source>
        <dbReference type="PROSITE" id="PS50928"/>
    </source>
</evidence>
<proteinExistence type="inferred from homology"/>
<comment type="caution">
    <text evidence="11">The sequence shown here is derived from an EMBL/GenBank/DDBJ whole genome shotgun (WGS) entry which is preliminary data.</text>
</comment>
<accession>A0A4Q7E842</accession>
<keyword evidence="8 9" id="KW-0472">Membrane</keyword>
<feature type="transmembrane region" description="Helical" evidence="9">
    <location>
        <begin position="108"/>
        <end position="132"/>
    </location>
</feature>